<evidence type="ECO:0000313" key="2">
    <source>
        <dbReference type="Proteomes" id="UP000054314"/>
    </source>
</evidence>
<keyword evidence="2" id="KW-1185">Reference proteome</keyword>
<protein>
    <submittedName>
        <fullName evidence="1">Uncharacterized protein</fullName>
    </submittedName>
</protein>
<dbReference type="RefSeq" id="WP_035056483.1">
    <property type="nucleotide sequence ID" value="NZ_AXCZ01000003.1"/>
</dbReference>
<comment type="caution">
    <text evidence="1">The sequence shown here is derived from an EMBL/GenBank/DDBJ whole genome shotgun (WGS) entry which is preliminary data.</text>
</comment>
<reference evidence="1 2" key="1">
    <citation type="submission" date="2013-08" db="EMBL/GenBank/DDBJ databases">
        <title>Genome sequencing of Cellulomonas bogoriensis 69B4.</title>
        <authorList>
            <person name="Chen F."/>
            <person name="Li Y."/>
            <person name="Wang G."/>
        </authorList>
    </citation>
    <scope>NUCLEOTIDE SEQUENCE [LARGE SCALE GENOMIC DNA]</scope>
    <source>
        <strain evidence="1 2">69B4</strain>
    </source>
</reference>
<organism evidence="1 2">
    <name type="scientific">Cellulomonas bogoriensis 69B4 = DSM 16987</name>
    <dbReference type="NCBI Taxonomy" id="1386082"/>
    <lineage>
        <taxon>Bacteria</taxon>
        <taxon>Bacillati</taxon>
        <taxon>Actinomycetota</taxon>
        <taxon>Actinomycetes</taxon>
        <taxon>Micrococcales</taxon>
        <taxon>Cellulomonadaceae</taxon>
        <taxon>Cellulomonas</taxon>
    </lineage>
</organism>
<evidence type="ECO:0000313" key="1">
    <source>
        <dbReference type="EMBL" id="KGM14452.1"/>
    </source>
</evidence>
<sequence length="212" mass="22781">MPEDHGTGPVDVDAEWAALTARMISGQPTATAQLTVDGHGPDTYVLDWMEHATGGRGFVAAVVSGSVRTSEDPMNATFDAFDALPGAVVAGGEGPWFKGVLFIPPDADVQVVRQRVEDAYAAGGADAVVSEVQRVDIEGLRECVVMLTGIDAHDLDVLAANFFVHHGFDLRRLHLLDQECAYPDVDHACELGFWRDVHAAYREGHIAAPYTL</sequence>
<proteinExistence type="predicted"/>
<dbReference type="AlphaFoldDB" id="A0A0A0C351"/>
<name>A0A0A0C351_9CELL</name>
<dbReference type="Proteomes" id="UP000054314">
    <property type="component" value="Unassembled WGS sequence"/>
</dbReference>
<dbReference type="EMBL" id="AXCZ01000003">
    <property type="protein sequence ID" value="KGM14452.1"/>
    <property type="molecule type" value="Genomic_DNA"/>
</dbReference>
<gene>
    <name evidence="1" type="ORF">N869_11130</name>
</gene>
<accession>A0A0A0C351</accession>